<dbReference type="InParanoid" id="A0A7J7C030"/>
<comment type="subcellular location">
    <subcellularLocation>
        <location evidence="1">Nucleus</location>
    </subcellularLocation>
</comment>
<sequence length="929" mass="105159">MAQLLRKFLPIGKSIPKEEEEDDDYGNIEYSIAVEYLGPPVTYDIPQAFPINVERIPIAAPVVSASLLDDLSLPVIQPIVKSKPTTKKPSQEPKFCSEATVSPIITEVLTRNGVLHEPSVEIDSSDALDTANSGDHLPELSNEKGNPVGLGFCNCDDNLREACGSSHLVESQNGCTEDDGGFQDYMNPNNREPTESVLSSHSASSEIFSLKEEDCDNETVNPPGHFKRPSTVTFRDPEFSDLSHEESHNSVTENIDMICEVERIGKKGTCYRCFKGNRLTEKEICIVCGAKYCFNCVLRAMGSMPEGRKCITCIGKRINEKNRRILGKWSWMLKRLLTEMEVKQRMKSERFCEVNQLPAEIVNVNDEPLSQGGLVLLQTCPNPPKQLKPGSYWYDKVSGFWGKVGEKPCQIISSQLNVGGHMKNNCSNGDTNIYINNREITKPEFWMLKAARVQFEGTNSFWLNDDGTYQEEGMNNVKGRIWGKTIVNIVCAALSLPIPPSSGNPGRKNVDVIQNCLEQKIHGKFLLVGYRKSGTSTIFKQARLLHKAPFTEDERQNFKFMIQRNLYSYIGILLEGRERFEEESLIGRRKRQSVNQCGPSDGTDQREDNTIYSIGQKLKAFADWLLNVMASGNLEDIFPEATRKYAPFVEELWKDTAFQATYNRRDELEMLSRVATYFLERAVEISRPDYEPSDLDILYAEGTASSKGIPCLEFELLNSAQTELAATALFHDSIMRYQLIRVHPRNLGENCKWLEMFEDIDVVLFCVSLTDYDKFFEDSNGVTVNKMLASKQLLESIVTHPTFEGKDYLLILNKFDLLEEMIDQVPLTQCEWFHDFNPVISQNQNSSNSRYSNPSLAHRAAQYIGVKFKRFFHSLTGRKLYVSLVSGMKPDNVDEALKYAREILVWNEVEPSYTMNETSVTSIEQSTTS</sequence>
<reference evidence="13 14" key="1">
    <citation type="journal article" date="2020" name="Nat. Commun.">
        <title>Genome of Tripterygium wilfordii and identification of cytochrome P450 involved in triptolide biosynthesis.</title>
        <authorList>
            <person name="Tu L."/>
            <person name="Su P."/>
            <person name="Zhang Z."/>
            <person name="Gao L."/>
            <person name="Wang J."/>
            <person name="Hu T."/>
            <person name="Zhou J."/>
            <person name="Zhang Y."/>
            <person name="Zhao Y."/>
            <person name="Liu Y."/>
            <person name="Song Y."/>
            <person name="Tong Y."/>
            <person name="Lu Y."/>
            <person name="Yang J."/>
            <person name="Xu C."/>
            <person name="Jia M."/>
            <person name="Peters R.J."/>
            <person name="Huang L."/>
            <person name="Gao W."/>
        </authorList>
    </citation>
    <scope>NUCLEOTIDE SEQUENCE [LARGE SCALE GENOMIC DNA]</scope>
    <source>
        <strain evidence="14">cv. XIE 37</strain>
        <tissue evidence="13">Leaf</tissue>
    </source>
</reference>
<dbReference type="GO" id="GO:0005525">
    <property type="term" value="F:GTP binding"/>
    <property type="evidence" value="ECO:0007669"/>
    <property type="project" value="UniProtKB-KW"/>
</dbReference>
<dbReference type="SMART" id="SM00275">
    <property type="entry name" value="G_alpha"/>
    <property type="match status" value="1"/>
</dbReference>
<keyword evidence="9" id="KW-0539">Nucleus</keyword>
<dbReference type="GO" id="GO:0008270">
    <property type="term" value="F:zinc ion binding"/>
    <property type="evidence" value="ECO:0007669"/>
    <property type="project" value="UniProtKB-KW"/>
</dbReference>
<evidence type="ECO:0000256" key="1">
    <source>
        <dbReference type="ARBA" id="ARBA00004123"/>
    </source>
</evidence>
<dbReference type="SUPFAM" id="SSF52540">
    <property type="entry name" value="P-loop containing nucleoside triphosphate hydrolases"/>
    <property type="match status" value="1"/>
</dbReference>
<evidence type="ECO:0000256" key="3">
    <source>
        <dbReference type="ARBA" id="ARBA00022741"/>
    </source>
</evidence>
<evidence type="ECO:0000256" key="6">
    <source>
        <dbReference type="ARBA" id="ARBA00022837"/>
    </source>
</evidence>
<keyword evidence="14" id="KW-1185">Reference proteome</keyword>
<keyword evidence="7 11" id="KW-0342">GTP-binding</keyword>
<keyword evidence="4" id="KW-0863">Zinc-finger</keyword>
<keyword evidence="12" id="KW-0460">Magnesium</keyword>
<dbReference type="PANTHER" id="PTHR36486:SF4">
    <property type="entry name" value="PH DOMAIN-CONTAINING PROTEIN"/>
    <property type="match status" value="1"/>
</dbReference>
<comment type="similarity">
    <text evidence="10">Belongs to the G-alpha family. XLG subfamily.</text>
</comment>
<evidence type="ECO:0000256" key="10">
    <source>
        <dbReference type="ARBA" id="ARBA00060880"/>
    </source>
</evidence>
<keyword evidence="2 12" id="KW-0479">Metal-binding</keyword>
<accession>A0A7J7C030</accession>
<evidence type="ECO:0000313" key="13">
    <source>
        <dbReference type="EMBL" id="KAF5727227.1"/>
    </source>
</evidence>
<dbReference type="InterPro" id="IPR053057">
    <property type="entry name" value="XLG_GTP-binding"/>
</dbReference>
<keyword evidence="6" id="KW-0106">Calcium</keyword>
<gene>
    <name evidence="13" type="ORF">HS088_TW22G00916</name>
</gene>
<keyword evidence="8" id="KW-0807">Transducer</keyword>
<dbReference type="Gene3D" id="1.10.400.10">
    <property type="entry name" value="GI Alpha 1, domain 2-like"/>
    <property type="match status" value="1"/>
</dbReference>
<feature type="binding site" evidence="12">
    <location>
        <position position="536"/>
    </location>
    <ligand>
        <name>Mg(2+)</name>
        <dbReference type="ChEBI" id="CHEBI:18420"/>
    </ligand>
</feature>
<evidence type="ECO:0000256" key="11">
    <source>
        <dbReference type="PIRSR" id="PIRSR601019-1"/>
    </source>
</evidence>
<feature type="binding site" evidence="12">
    <location>
        <position position="706"/>
    </location>
    <ligand>
        <name>Mg(2+)</name>
        <dbReference type="ChEBI" id="CHEBI:18420"/>
    </ligand>
</feature>
<evidence type="ECO:0000313" key="14">
    <source>
        <dbReference type="Proteomes" id="UP000593562"/>
    </source>
</evidence>
<dbReference type="GO" id="GO:0031683">
    <property type="term" value="F:G-protein beta/gamma-subunit complex binding"/>
    <property type="evidence" value="ECO:0007669"/>
    <property type="project" value="InterPro"/>
</dbReference>
<organism evidence="13 14">
    <name type="scientific">Tripterygium wilfordii</name>
    <name type="common">Thunder God vine</name>
    <dbReference type="NCBI Taxonomy" id="458696"/>
    <lineage>
        <taxon>Eukaryota</taxon>
        <taxon>Viridiplantae</taxon>
        <taxon>Streptophyta</taxon>
        <taxon>Embryophyta</taxon>
        <taxon>Tracheophyta</taxon>
        <taxon>Spermatophyta</taxon>
        <taxon>Magnoliopsida</taxon>
        <taxon>eudicotyledons</taxon>
        <taxon>Gunneridae</taxon>
        <taxon>Pentapetalae</taxon>
        <taxon>rosids</taxon>
        <taxon>fabids</taxon>
        <taxon>Celastrales</taxon>
        <taxon>Celastraceae</taxon>
        <taxon>Tripterygium</taxon>
    </lineage>
</organism>
<dbReference type="InterPro" id="IPR001019">
    <property type="entry name" value="Gprotein_alpha_su"/>
</dbReference>
<dbReference type="GO" id="GO:0007186">
    <property type="term" value="P:G protein-coupled receptor signaling pathway"/>
    <property type="evidence" value="ECO:0007669"/>
    <property type="project" value="InterPro"/>
</dbReference>
<proteinExistence type="inferred from homology"/>
<dbReference type="PROSITE" id="PS51882">
    <property type="entry name" value="G_ALPHA"/>
    <property type="match status" value="1"/>
</dbReference>
<dbReference type="FunFam" id="3.40.50.300:FF:000692">
    <property type="entry name" value="Guanine nucleotide-binding protein subunit alpha"/>
    <property type="match status" value="1"/>
</dbReference>
<dbReference type="CDD" id="cd00066">
    <property type="entry name" value="G-alpha"/>
    <property type="match status" value="1"/>
</dbReference>
<dbReference type="Proteomes" id="UP000593562">
    <property type="component" value="Unassembled WGS sequence"/>
</dbReference>
<dbReference type="PRINTS" id="PR00318">
    <property type="entry name" value="GPROTEINA"/>
</dbReference>
<dbReference type="Gene3D" id="3.40.50.300">
    <property type="entry name" value="P-loop containing nucleotide triphosphate hydrolases"/>
    <property type="match status" value="1"/>
</dbReference>
<dbReference type="SUPFAM" id="SSF47895">
    <property type="entry name" value="Transducin (alpha subunit), insertion domain"/>
    <property type="match status" value="1"/>
</dbReference>
<protein>
    <submittedName>
        <fullName evidence="13">Putative Extra-large G-protein 1</fullName>
    </submittedName>
</protein>
<comment type="caution">
    <text evidence="13">The sequence shown here is derived from an EMBL/GenBank/DDBJ whole genome shotgun (WGS) entry which is preliminary data.</text>
</comment>
<evidence type="ECO:0000256" key="9">
    <source>
        <dbReference type="ARBA" id="ARBA00023242"/>
    </source>
</evidence>
<dbReference type="InterPro" id="IPR011025">
    <property type="entry name" value="GproteinA_insert"/>
</dbReference>
<dbReference type="AlphaFoldDB" id="A0A7J7C030"/>
<keyword evidence="5" id="KW-0862">Zinc</keyword>
<evidence type="ECO:0000256" key="2">
    <source>
        <dbReference type="ARBA" id="ARBA00022723"/>
    </source>
</evidence>
<dbReference type="Pfam" id="PF00503">
    <property type="entry name" value="G-alpha"/>
    <property type="match status" value="1"/>
</dbReference>
<evidence type="ECO:0000256" key="7">
    <source>
        <dbReference type="ARBA" id="ARBA00023134"/>
    </source>
</evidence>
<evidence type="ECO:0000256" key="5">
    <source>
        <dbReference type="ARBA" id="ARBA00022833"/>
    </source>
</evidence>
<evidence type="ECO:0000256" key="8">
    <source>
        <dbReference type="ARBA" id="ARBA00023224"/>
    </source>
</evidence>
<dbReference type="EMBL" id="JAAARO010000022">
    <property type="protein sequence ID" value="KAF5727227.1"/>
    <property type="molecule type" value="Genomic_DNA"/>
</dbReference>
<name>A0A7J7C030_TRIWF</name>
<evidence type="ECO:0000256" key="12">
    <source>
        <dbReference type="PIRSR" id="PIRSR601019-2"/>
    </source>
</evidence>
<dbReference type="FunFam" id="1.10.400.10:FF:000005">
    <property type="entry name" value="Extra-large guanine nucleotide-binding protein 3"/>
    <property type="match status" value="1"/>
</dbReference>
<evidence type="ECO:0000256" key="4">
    <source>
        <dbReference type="ARBA" id="ARBA00022771"/>
    </source>
</evidence>
<dbReference type="InterPro" id="IPR027417">
    <property type="entry name" value="P-loop_NTPase"/>
</dbReference>
<dbReference type="OrthoDB" id="5817230at2759"/>
<dbReference type="PANTHER" id="PTHR36486">
    <property type="entry name" value="OS01G0977800 PROTEIN"/>
    <property type="match status" value="1"/>
</dbReference>
<keyword evidence="3 11" id="KW-0547">Nucleotide-binding</keyword>
<dbReference type="GO" id="GO:0005634">
    <property type="term" value="C:nucleus"/>
    <property type="evidence" value="ECO:0007669"/>
    <property type="project" value="UniProtKB-SubCell"/>
</dbReference>
<dbReference type="GO" id="GO:0003924">
    <property type="term" value="F:GTPase activity"/>
    <property type="evidence" value="ECO:0007669"/>
    <property type="project" value="InterPro"/>
</dbReference>
<feature type="binding site" evidence="11">
    <location>
        <begin position="813"/>
        <end position="816"/>
    </location>
    <ligand>
        <name>GTP</name>
        <dbReference type="ChEBI" id="CHEBI:37565"/>
    </ligand>
</feature>